<name>A0AAP0I444_9MAGN</name>
<reference evidence="2 3" key="1">
    <citation type="submission" date="2024-01" db="EMBL/GenBank/DDBJ databases">
        <title>Genome assemblies of Stephania.</title>
        <authorList>
            <person name="Yang L."/>
        </authorList>
    </citation>
    <scope>NUCLEOTIDE SEQUENCE [LARGE SCALE GENOMIC DNA]</scope>
    <source>
        <strain evidence="2">YNDBR</strain>
        <tissue evidence="2">Leaf</tissue>
    </source>
</reference>
<dbReference type="EMBL" id="JBBNAF010000010">
    <property type="protein sequence ID" value="KAK9108289.1"/>
    <property type="molecule type" value="Genomic_DNA"/>
</dbReference>
<keyword evidence="3" id="KW-1185">Reference proteome</keyword>
<feature type="compositionally biased region" description="Polar residues" evidence="1">
    <location>
        <begin position="146"/>
        <end position="160"/>
    </location>
</feature>
<gene>
    <name evidence="2" type="ORF">Syun_024300</name>
</gene>
<dbReference type="AlphaFoldDB" id="A0AAP0I444"/>
<organism evidence="2 3">
    <name type="scientific">Stephania yunnanensis</name>
    <dbReference type="NCBI Taxonomy" id="152371"/>
    <lineage>
        <taxon>Eukaryota</taxon>
        <taxon>Viridiplantae</taxon>
        <taxon>Streptophyta</taxon>
        <taxon>Embryophyta</taxon>
        <taxon>Tracheophyta</taxon>
        <taxon>Spermatophyta</taxon>
        <taxon>Magnoliopsida</taxon>
        <taxon>Ranunculales</taxon>
        <taxon>Menispermaceae</taxon>
        <taxon>Menispermoideae</taxon>
        <taxon>Cissampelideae</taxon>
        <taxon>Stephania</taxon>
    </lineage>
</organism>
<comment type="caution">
    <text evidence="2">The sequence shown here is derived from an EMBL/GenBank/DDBJ whole genome shotgun (WGS) entry which is preliminary data.</text>
</comment>
<proteinExistence type="predicted"/>
<accession>A0AAP0I444</accession>
<evidence type="ECO:0000256" key="1">
    <source>
        <dbReference type="SAM" id="MobiDB-lite"/>
    </source>
</evidence>
<evidence type="ECO:0000313" key="3">
    <source>
        <dbReference type="Proteomes" id="UP001420932"/>
    </source>
</evidence>
<feature type="compositionally biased region" description="Polar residues" evidence="1">
    <location>
        <begin position="58"/>
        <end position="69"/>
    </location>
</feature>
<dbReference type="Proteomes" id="UP001420932">
    <property type="component" value="Unassembled WGS sequence"/>
</dbReference>
<sequence>MFQFLHKHSIPWILKWHYGTHTINTVHNQAFTYLSQEIQCKWWDKFDVDSIDITIPSTPSKHTEINQSKHPAEFSPPQEFPPLPKTYKEASLTSQLQKASAKSSAASHFDLAQTIIQQLHESFHQNFQQMQDHFDERFKQFEAKYSTPSRTHSDTYSAHSAYSIDL</sequence>
<feature type="region of interest" description="Disordered" evidence="1">
    <location>
        <begin position="58"/>
        <end position="82"/>
    </location>
</feature>
<protein>
    <submittedName>
        <fullName evidence="2">Uncharacterized protein</fullName>
    </submittedName>
</protein>
<evidence type="ECO:0000313" key="2">
    <source>
        <dbReference type="EMBL" id="KAK9108289.1"/>
    </source>
</evidence>
<feature type="region of interest" description="Disordered" evidence="1">
    <location>
        <begin position="145"/>
        <end position="166"/>
    </location>
</feature>